<gene>
    <name evidence="3" type="primary">Dwil\GK15356</name>
    <name evidence="3" type="ORF">Dwil_GK15356</name>
</gene>
<evidence type="ECO:0000313" key="3">
    <source>
        <dbReference type="EMBL" id="EDW76248.2"/>
    </source>
</evidence>
<feature type="coiled-coil region" evidence="1">
    <location>
        <begin position="726"/>
        <end position="753"/>
    </location>
</feature>
<dbReference type="GO" id="GO:0072499">
    <property type="term" value="P:photoreceptor cell axon guidance"/>
    <property type="evidence" value="ECO:0007669"/>
    <property type="project" value="EnsemblMetazoa"/>
</dbReference>
<feature type="coiled-coil region" evidence="1">
    <location>
        <begin position="526"/>
        <end position="560"/>
    </location>
</feature>
<dbReference type="SUPFAM" id="SSF48613">
    <property type="entry name" value="Heme oxygenase-like"/>
    <property type="match status" value="1"/>
</dbReference>
<accession>B4MUQ3</accession>
<feature type="coiled-coil region" evidence="1">
    <location>
        <begin position="1042"/>
        <end position="1072"/>
    </location>
</feature>
<dbReference type="EMBL" id="CH963857">
    <property type="protein sequence ID" value="EDW76248.2"/>
    <property type="molecule type" value="Genomic_DNA"/>
</dbReference>
<dbReference type="STRING" id="7260.B4MUQ3"/>
<feature type="compositionally biased region" description="Low complexity" evidence="2">
    <location>
        <begin position="2097"/>
        <end position="2114"/>
    </location>
</feature>
<evidence type="ECO:0000256" key="2">
    <source>
        <dbReference type="SAM" id="MobiDB-lite"/>
    </source>
</evidence>
<organism evidence="3 4">
    <name type="scientific">Drosophila willistoni</name>
    <name type="common">Fruit fly</name>
    <dbReference type="NCBI Taxonomy" id="7260"/>
    <lineage>
        <taxon>Eukaryota</taxon>
        <taxon>Metazoa</taxon>
        <taxon>Ecdysozoa</taxon>
        <taxon>Arthropoda</taxon>
        <taxon>Hexapoda</taxon>
        <taxon>Insecta</taxon>
        <taxon>Pterygota</taxon>
        <taxon>Neoptera</taxon>
        <taxon>Endopterygota</taxon>
        <taxon>Diptera</taxon>
        <taxon>Brachycera</taxon>
        <taxon>Muscomorpha</taxon>
        <taxon>Ephydroidea</taxon>
        <taxon>Drosophilidae</taxon>
        <taxon>Drosophila</taxon>
        <taxon>Sophophora</taxon>
    </lineage>
</organism>
<dbReference type="OrthoDB" id="7986660at2759"/>
<keyword evidence="1" id="KW-0175">Coiled coil</keyword>
<dbReference type="FunCoup" id="B4MUQ3">
    <property type="interactions" value="44"/>
</dbReference>
<evidence type="ECO:0000256" key="1">
    <source>
        <dbReference type="SAM" id="Coils"/>
    </source>
</evidence>
<proteinExistence type="predicted"/>
<sequence>MNDIVFVFLSFSGMRREALAICALFLALAVSCCQGYGSSYQQRSSYSSSSSSSFGGGLQQPQSQSLIQSQSRLSSWAYSHFSEVREFANRLRQEYNAQSQGGNRYNYRSPWSASILELSGKSGAELDALSLQISQQLVSELRQGQITYNTIAQPSFFEIKAGEHLERFSGGNLQQQTLDLSPFQPMDLSGFDEVKNYAYPAEVKVIDGKTYVVHRNCTEASKLTTNYGSGQAAQLNQGYFAQSPNLGGSTTTTITRKKTTTHDWNMEPTVVGYNSVVNVDGRQSAFNSAPQALYTQPSSPGTSSSVVIRRFNKTITTHSDGTSSVDGSESQQRWQDGKLVYDNQQPFGQSSVPRDEQWKREERERFFWYLTSHQRLEDWQHQQEDRLLGVAQRYHTTLPILEEFHRRELARYKALLGQYQSQVQDSEAWQRQERGRLDWLIHQNGFTNQDFQRWQTENSQKLSQLAQQHGISQNQLKDWQHQELQRLYVYYNQINQSLAPQVPQTPQIIHTYPGSSSLVEDNTKEQERLNELIRQHNATIAQLQNSIKTDQQRLKDLSIKYQGDMQSQTQWLRGEVARIGDLIKEQNEQVNKITVWQSSERSRLESILKQHQGSVAELQDQIARDRYYVQNLATKYRVSVEELEKWQREELQRLQLTGQQNLEDHIKDWQFGVSSQLRAIVGQNQVTIEEFQNSIINDRARLEQMARTYKVKVEEIEAWIKSELKKFQSEGLLKEVEQELAQWQQKERERLQAIVQHNSLTVEQLETKIKNDQSHFLDLANTYQIKVEDIQEWLKKELVRLQSQGLIKAEALNEWQLAERQQISKLVQQNRYSIEEFESKLLADRARLNDLSRTYNVKVSEIENWIQSEGDRLQREGQLRMETQLNNWQKIERQRLLDLINKNDLSIEEIESKISKDQTHLYSLAQQHQVRVEEVEQWIKKQIQELQDKGLIEMQRLKNWQLEWRGNLTNMVQDRDYTVEEFHKWLLKDRSRLQNLAMQHNVQIEEIEQFVKKEEQRFIGMGLLKPSEKLTNWQEVERLHLKNLAQQQYKSTEQLEARLRQDRELLERLARQYSVQVEEIESWMKQELARMRDEGQLQIDNLTSWQLAERERLEALISQNKQWSAEELKTELQKDREHMQTMAFQYHTSVEEIERWVQTEIERLKQQGKLNIEQLTAWQRAEQQRILSLLQQHSNITLEQFEAKVQNDRRFLIKLAEQHHVSVVEVEAYVKQVIEDLHKRGQFEMEQLQNWQLVERDYIKSLIAEYKNGLSTSEYEQKLLADRAHLNQLADQYRINVEQIEQWMISELKRLRGNTETSLKSLSDWQITELDRLQNLVKQQNHLTYVEFEMELQQERERLQKLADQYSVNVVEIEEWLRQQLINLKTTGQAKVENLNKWQVEEQQRLIELLLKKQQELNYADVEKELTKDHARLESLSQTHHVDINQVENWLREEVNRLQNSGLVQFEQQTQWQEKISHGFDNWLQQQQNGASYQEFVDFLKRDKERLSGIASDYHVTVEQVEKWVQKEAARLSLIGVIDRPENNVSYEEIVNIWEEKPWQAELAERLRSVSQVRAMSRQEFENYLIINQPIFEQIARQYNVTIEDIHLWLEQTAKKEGLITVTLEDWQLREQHYIQELINQQLRKQQKWTIEELKFKLENDQKHLRDVTQQYHITIEELKTWYENELQRLLELRKIDRSSFLSWQTKETERIYLQAVNHPGISRQSLENILFRDVAILAPQYHITIEELRLFIKQKLDRFAQMGLVLDNSQQQQVNNWREQERQRLHEVAESIIITENELLEFISQDTSYQNQLAQVYQVRLVQLAPVQRIIIGNLGREQLFEQRRLNHLTSWQQRERDRLYEFIGNQNMSLNQLRSWQQQDSQLLQGFAQKYEITLQQLKDWQRQEFERIGKVAHYYGMTQTDLQKIREEELRYLAYVNHKKLLSASDAQNWEKKHQWTLGKLQSRYGKFGEELTIWRRTLYLLSQGLIDLPADGANTNGGYIVNPGSTNATAIYKPIFSMDRGDQPPHVYDEEVDEENEPGLEGETKAPLPLPIISTPPPLPYQRAVLPGGGGSKVGYEYRRQDYTINVPVGEASASASGGPTGSSASASASLGKWNRAAGNEPEDFGQQQQVDLGWNADDLGQQQQVEDQDWNQNYQLGQQQQEELSENLEDLGQQQVQEDSHRGYGQLHAQPTYSSKPVEVQAQTEPSVWQKFKNSIG</sequence>
<feature type="region of interest" description="Disordered" evidence="2">
    <location>
        <begin position="2035"/>
        <end position="2055"/>
    </location>
</feature>
<feature type="region of interest" description="Disordered" evidence="2">
    <location>
        <begin position="2163"/>
        <end position="2222"/>
    </location>
</feature>
<dbReference type="GO" id="GO:0005178">
    <property type="term" value="F:integrin binding"/>
    <property type="evidence" value="ECO:0007669"/>
    <property type="project" value="EnsemblMetazoa"/>
</dbReference>
<dbReference type="GO" id="GO:0033628">
    <property type="term" value="P:regulation of cell adhesion mediated by integrin"/>
    <property type="evidence" value="ECO:0007669"/>
    <property type="project" value="EnsemblMetazoa"/>
</dbReference>
<evidence type="ECO:0000313" key="4">
    <source>
        <dbReference type="Proteomes" id="UP000007798"/>
    </source>
</evidence>
<name>B4MUQ3_DROWI</name>
<keyword evidence="4" id="KW-1185">Reference proteome</keyword>
<dbReference type="InterPro" id="IPR016084">
    <property type="entry name" value="Haem_Oase-like_multi-hlx"/>
</dbReference>
<feature type="compositionally biased region" description="Polar residues" evidence="2">
    <location>
        <begin position="2194"/>
        <end position="2222"/>
    </location>
</feature>
<dbReference type="GO" id="GO:0034446">
    <property type="term" value="P:substrate adhesion-dependent cell spreading"/>
    <property type="evidence" value="ECO:0007669"/>
    <property type="project" value="EnsemblMetazoa"/>
</dbReference>
<protein>
    <recommendedName>
        <fullName evidence="5">Tiggrin</fullName>
    </recommendedName>
</protein>
<dbReference type="GO" id="GO:0033627">
    <property type="term" value="P:cell adhesion mediated by integrin"/>
    <property type="evidence" value="ECO:0007669"/>
    <property type="project" value="EnsemblMetazoa"/>
</dbReference>
<dbReference type="KEGG" id="dwi:6642576"/>
<dbReference type="InParanoid" id="B4MUQ3"/>
<dbReference type="HOGENOM" id="CLU_231371_0_0_1"/>
<feature type="coiled-coil region" evidence="1">
    <location>
        <begin position="601"/>
        <end position="649"/>
    </location>
</feature>
<reference evidence="3 4" key="1">
    <citation type="journal article" date="2007" name="Nature">
        <title>Evolution of genes and genomes on the Drosophila phylogeny.</title>
        <authorList>
            <consortium name="Drosophila 12 Genomes Consortium"/>
            <person name="Clark A.G."/>
            <person name="Eisen M.B."/>
            <person name="Smith D.R."/>
            <person name="Bergman C.M."/>
            <person name="Oliver B."/>
            <person name="Markow T.A."/>
            <person name="Kaufman T.C."/>
            <person name="Kellis M."/>
            <person name="Gelbart W."/>
            <person name="Iyer V.N."/>
            <person name="Pollard D.A."/>
            <person name="Sackton T.B."/>
            <person name="Larracuente A.M."/>
            <person name="Singh N.D."/>
            <person name="Abad J.P."/>
            <person name="Abt D.N."/>
            <person name="Adryan B."/>
            <person name="Aguade M."/>
            <person name="Akashi H."/>
            <person name="Anderson W.W."/>
            <person name="Aquadro C.F."/>
            <person name="Ardell D.H."/>
            <person name="Arguello R."/>
            <person name="Artieri C.G."/>
            <person name="Barbash D.A."/>
            <person name="Barker D."/>
            <person name="Barsanti P."/>
            <person name="Batterham P."/>
            <person name="Batzoglou S."/>
            <person name="Begun D."/>
            <person name="Bhutkar A."/>
            <person name="Blanco E."/>
            <person name="Bosak S.A."/>
            <person name="Bradley R.K."/>
            <person name="Brand A.D."/>
            <person name="Brent M.R."/>
            <person name="Brooks A.N."/>
            <person name="Brown R.H."/>
            <person name="Butlin R.K."/>
            <person name="Caggese C."/>
            <person name="Calvi B.R."/>
            <person name="Bernardo de Carvalho A."/>
            <person name="Caspi A."/>
            <person name="Castrezana S."/>
            <person name="Celniker S.E."/>
            <person name="Chang J.L."/>
            <person name="Chapple C."/>
            <person name="Chatterji S."/>
            <person name="Chinwalla A."/>
            <person name="Civetta A."/>
            <person name="Clifton S.W."/>
            <person name="Comeron J.M."/>
            <person name="Costello J.C."/>
            <person name="Coyne J.A."/>
            <person name="Daub J."/>
            <person name="David R.G."/>
            <person name="Delcher A.L."/>
            <person name="Delehaunty K."/>
            <person name="Do C.B."/>
            <person name="Ebling H."/>
            <person name="Edwards K."/>
            <person name="Eickbush T."/>
            <person name="Evans J.D."/>
            <person name="Filipski A."/>
            <person name="Findeiss S."/>
            <person name="Freyhult E."/>
            <person name="Fulton L."/>
            <person name="Fulton R."/>
            <person name="Garcia A.C."/>
            <person name="Gardiner A."/>
            <person name="Garfield D.A."/>
            <person name="Garvin B.E."/>
            <person name="Gibson G."/>
            <person name="Gilbert D."/>
            <person name="Gnerre S."/>
            <person name="Godfrey J."/>
            <person name="Good R."/>
            <person name="Gotea V."/>
            <person name="Gravely B."/>
            <person name="Greenberg A.J."/>
            <person name="Griffiths-Jones S."/>
            <person name="Gross S."/>
            <person name="Guigo R."/>
            <person name="Gustafson E.A."/>
            <person name="Haerty W."/>
            <person name="Hahn M.W."/>
            <person name="Halligan D.L."/>
            <person name="Halpern A.L."/>
            <person name="Halter G.M."/>
            <person name="Han M.V."/>
            <person name="Heger A."/>
            <person name="Hillier L."/>
            <person name="Hinrichs A.S."/>
            <person name="Holmes I."/>
            <person name="Hoskins R.A."/>
            <person name="Hubisz M.J."/>
            <person name="Hultmark D."/>
            <person name="Huntley M.A."/>
            <person name="Jaffe D.B."/>
            <person name="Jagadeeshan S."/>
            <person name="Jeck W.R."/>
            <person name="Johnson J."/>
            <person name="Jones C.D."/>
            <person name="Jordan W.C."/>
            <person name="Karpen G.H."/>
            <person name="Kataoka E."/>
            <person name="Keightley P.D."/>
            <person name="Kheradpour P."/>
            <person name="Kirkness E.F."/>
            <person name="Koerich L.B."/>
            <person name="Kristiansen K."/>
            <person name="Kudrna D."/>
            <person name="Kulathinal R.J."/>
            <person name="Kumar S."/>
            <person name="Kwok R."/>
            <person name="Lander E."/>
            <person name="Langley C.H."/>
            <person name="Lapoint R."/>
            <person name="Lazzaro B.P."/>
            <person name="Lee S.J."/>
            <person name="Levesque L."/>
            <person name="Li R."/>
            <person name="Lin C.F."/>
            <person name="Lin M.F."/>
            <person name="Lindblad-Toh K."/>
            <person name="Llopart A."/>
            <person name="Long M."/>
            <person name="Low L."/>
            <person name="Lozovsky E."/>
            <person name="Lu J."/>
            <person name="Luo M."/>
            <person name="Machado C.A."/>
            <person name="Makalowski W."/>
            <person name="Marzo M."/>
            <person name="Matsuda M."/>
            <person name="Matzkin L."/>
            <person name="McAllister B."/>
            <person name="McBride C.S."/>
            <person name="McKernan B."/>
            <person name="McKernan K."/>
            <person name="Mendez-Lago M."/>
            <person name="Minx P."/>
            <person name="Mollenhauer M.U."/>
            <person name="Montooth K."/>
            <person name="Mount S.M."/>
            <person name="Mu X."/>
            <person name="Myers E."/>
            <person name="Negre B."/>
            <person name="Newfeld S."/>
            <person name="Nielsen R."/>
            <person name="Noor M.A."/>
            <person name="O'Grady P."/>
            <person name="Pachter L."/>
            <person name="Papaceit M."/>
            <person name="Parisi M.J."/>
            <person name="Parisi M."/>
            <person name="Parts L."/>
            <person name="Pedersen J.S."/>
            <person name="Pesole G."/>
            <person name="Phillippy A.M."/>
            <person name="Ponting C.P."/>
            <person name="Pop M."/>
            <person name="Porcelli D."/>
            <person name="Powell J.R."/>
            <person name="Prohaska S."/>
            <person name="Pruitt K."/>
            <person name="Puig M."/>
            <person name="Quesneville H."/>
            <person name="Ram K.R."/>
            <person name="Rand D."/>
            <person name="Rasmussen M.D."/>
            <person name="Reed L.K."/>
            <person name="Reenan R."/>
            <person name="Reily A."/>
            <person name="Remington K.A."/>
            <person name="Rieger T.T."/>
            <person name="Ritchie M.G."/>
            <person name="Robin C."/>
            <person name="Rogers Y.H."/>
            <person name="Rohde C."/>
            <person name="Rozas J."/>
            <person name="Rubenfield M.J."/>
            <person name="Ruiz A."/>
            <person name="Russo S."/>
            <person name="Salzberg S.L."/>
            <person name="Sanchez-Gracia A."/>
            <person name="Saranga D.J."/>
            <person name="Sato H."/>
            <person name="Schaeffer S.W."/>
            <person name="Schatz M.C."/>
            <person name="Schlenke T."/>
            <person name="Schwartz R."/>
            <person name="Segarra C."/>
            <person name="Singh R.S."/>
            <person name="Sirot L."/>
            <person name="Sirota M."/>
            <person name="Sisneros N.B."/>
            <person name="Smith C.D."/>
            <person name="Smith T.F."/>
            <person name="Spieth J."/>
            <person name="Stage D.E."/>
            <person name="Stark A."/>
            <person name="Stephan W."/>
            <person name="Strausberg R.L."/>
            <person name="Strempel S."/>
            <person name="Sturgill D."/>
            <person name="Sutton G."/>
            <person name="Sutton G.G."/>
            <person name="Tao W."/>
            <person name="Teichmann S."/>
            <person name="Tobari Y.N."/>
            <person name="Tomimura Y."/>
            <person name="Tsolas J.M."/>
            <person name="Valente V.L."/>
            <person name="Venter E."/>
            <person name="Venter J.C."/>
            <person name="Vicario S."/>
            <person name="Vieira F.G."/>
            <person name="Vilella A.J."/>
            <person name="Villasante A."/>
            <person name="Walenz B."/>
            <person name="Wang J."/>
            <person name="Wasserman M."/>
            <person name="Watts T."/>
            <person name="Wilson D."/>
            <person name="Wilson R.K."/>
            <person name="Wing R.A."/>
            <person name="Wolfner M.F."/>
            <person name="Wong A."/>
            <person name="Wong G.K."/>
            <person name="Wu C.I."/>
            <person name="Wu G."/>
            <person name="Yamamoto D."/>
            <person name="Yang H.P."/>
            <person name="Yang S.P."/>
            <person name="Yorke J.A."/>
            <person name="Yoshida K."/>
            <person name="Zdobnov E."/>
            <person name="Zhang P."/>
            <person name="Zhang Y."/>
            <person name="Zimin A.V."/>
            <person name="Baldwin J."/>
            <person name="Abdouelleil A."/>
            <person name="Abdulkadir J."/>
            <person name="Abebe A."/>
            <person name="Abera B."/>
            <person name="Abreu J."/>
            <person name="Acer S.C."/>
            <person name="Aftuck L."/>
            <person name="Alexander A."/>
            <person name="An P."/>
            <person name="Anderson E."/>
            <person name="Anderson S."/>
            <person name="Arachi H."/>
            <person name="Azer M."/>
            <person name="Bachantsang P."/>
            <person name="Barry A."/>
            <person name="Bayul T."/>
            <person name="Berlin A."/>
            <person name="Bessette D."/>
            <person name="Bloom T."/>
            <person name="Blye J."/>
            <person name="Boguslavskiy L."/>
            <person name="Bonnet C."/>
            <person name="Boukhgalter B."/>
            <person name="Bourzgui I."/>
            <person name="Brown A."/>
            <person name="Cahill P."/>
            <person name="Channer S."/>
            <person name="Cheshatsang Y."/>
            <person name="Chuda L."/>
            <person name="Citroen M."/>
            <person name="Collymore A."/>
            <person name="Cooke P."/>
            <person name="Costello M."/>
            <person name="D'Aco K."/>
            <person name="Daza R."/>
            <person name="De Haan G."/>
            <person name="DeGray S."/>
            <person name="DeMaso C."/>
            <person name="Dhargay N."/>
            <person name="Dooley K."/>
            <person name="Dooley E."/>
            <person name="Doricent M."/>
            <person name="Dorje P."/>
            <person name="Dorjee K."/>
            <person name="Dupes A."/>
            <person name="Elong R."/>
            <person name="Falk J."/>
            <person name="Farina A."/>
            <person name="Faro S."/>
            <person name="Ferguson D."/>
            <person name="Fisher S."/>
            <person name="Foley C.D."/>
            <person name="Franke A."/>
            <person name="Friedrich D."/>
            <person name="Gadbois L."/>
            <person name="Gearin G."/>
            <person name="Gearin C.R."/>
            <person name="Giannoukos G."/>
            <person name="Goode T."/>
            <person name="Graham J."/>
            <person name="Grandbois E."/>
            <person name="Grewal S."/>
            <person name="Gyaltsen K."/>
            <person name="Hafez N."/>
            <person name="Hagos B."/>
            <person name="Hall J."/>
            <person name="Henson C."/>
            <person name="Hollinger A."/>
            <person name="Honan T."/>
            <person name="Huard M.D."/>
            <person name="Hughes L."/>
            <person name="Hurhula B."/>
            <person name="Husby M.E."/>
            <person name="Kamat A."/>
            <person name="Kanga B."/>
            <person name="Kashin S."/>
            <person name="Khazanovich D."/>
            <person name="Kisner P."/>
            <person name="Lance K."/>
            <person name="Lara M."/>
            <person name="Lee W."/>
            <person name="Lennon N."/>
            <person name="Letendre F."/>
            <person name="LeVine R."/>
            <person name="Lipovsky A."/>
            <person name="Liu X."/>
            <person name="Liu J."/>
            <person name="Liu S."/>
            <person name="Lokyitsang T."/>
            <person name="Lokyitsang Y."/>
            <person name="Lubonja R."/>
            <person name="Lui A."/>
            <person name="MacDonald P."/>
            <person name="Magnisalis V."/>
            <person name="Maru K."/>
            <person name="Matthews C."/>
            <person name="McCusker W."/>
            <person name="McDonough S."/>
            <person name="Mehta T."/>
            <person name="Meldrim J."/>
            <person name="Meneus L."/>
            <person name="Mihai O."/>
            <person name="Mihalev A."/>
            <person name="Mihova T."/>
            <person name="Mittelman R."/>
            <person name="Mlenga V."/>
            <person name="Montmayeur A."/>
            <person name="Mulrain L."/>
            <person name="Navidi A."/>
            <person name="Naylor J."/>
            <person name="Negash T."/>
            <person name="Nguyen T."/>
            <person name="Nguyen N."/>
            <person name="Nicol R."/>
            <person name="Norbu C."/>
            <person name="Norbu N."/>
            <person name="Novod N."/>
            <person name="O'Neill B."/>
            <person name="Osman S."/>
            <person name="Markiewicz E."/>
            <person name="Oyono O.L."/>
            <person name="Patti C."/>
            <person name="Phunkhang P."/>
            <person name="Pierre F."/>
            <person name="Priest M."/>
            <person name="Raghuraman S."/>
            <person name="Rege F."/>
            <person name="Reyes R."/>
            <person name="Rise C."/>
            <person name="Rogov P."/>
            <person name="Ross K."/>
            <person name="Ryan E."/>
            <person name="Settipalli S."/>
            <person name="Shea T."/>
            <person name="Sherpa N."/>
            <person name="Shi L."/>
            <person name="Shih D."/>
            <person name="Sparrow T."/>
            <person name="Spaulding J."/>
            <person name="Stalker J."/>
            <person name="Stange-Thomann N."/>
            <person name="Stavropoulos S."/>
            <person name="Stone C."/>
            <person name="Strader C."/>
            <person name="Tesfaye S."/>
            <person name="Thomson T."/>
            <person name="Thoulutsang Y."/>
            <person name="Thoulutsang D."/>
            <person name="Topham K."/>
            <person name="Topping I."/>
            <person name="Tsamla T."/>
            <person name="Vassiliev H."/>
            <person name="Vo A."/>
            <person name="Wangchuk T."/>
            <person name="Wangdi T."/>
            <person name="Weiand M."/>
            <person name="Wilkinson J."/>
            <person name="Wilson A."/>
            <person name="Yadav S."/>
            <person name="Young G."/>
            <person name="Yu Q."/>
            <person name="Zembek L."/>
            <person name="Zhong D."/>
            <person name="Zimmer A."/>
            <person name="Zwirko Z."/>
            <person name="Jaffe D.B."/>
            <person name="Alvarez P."/>
            <person name="Brockman W."/>
            <person name="Butler J."/>
            <person name="Chin C."/>
            <person name="Gnerre S."/>
            <person name="Grabherr M."/>
            <person name="Kleber M."/>
            <person name="Mauceli E."/>
            <person name="MacCallum I."/>
        </authorList>
    </citation>
    <scope>NUCLEOTIDE SEQUENCE [LARGE SCALE GENOMIC DNA]</scope>
    <source>
        <strain evidence="4">Tucson 14030-0811.24</strain>
    </source>
</reference>
<evidence type="ECO:0008006" key="5">
    <source>
        <dbReference type="Google" id="ProtNLM"/>
    </source>
</evidence>
<feature type="compositionally biased region" description="Acidic residues" evidence="2">
    <location>
        <begin position="2035"/>
        <end position="2044"/>
    </location>
</feature>
<dbReference type="Proteomes" id="UP000007798">
    <property type="component" value="Unassembled WGS sequence"/>
</dbReference>
<dbReference type="eggNOG" id="ENOG502QQEE">
    <property type="taxonomic scope" value="Eukaryota"/>
</dbReference>
<dbReference type="GO" id="GO:0005604">
    <property type="term" value="C:basement membrane"/>
    <property type="evidence" value="ECO:0007669"/>
    <property type="project" value="EnsemblMetazoa"/>
</dbReference>
<feature type="region of interest" description="Disordered" evidence="2">
    <location>
        <begin position="2097"/>
        <end position="2129"/>
    </location>
</feature>